<dbReference type="EMBL" id="MOOE01000005">
    <property type="protein sequence ID" value="KAK1530190.1"/>
    <property type="molecule type" value="Genomic_DNA"/>
</dbReference>
<dbReference type="InterPro" id="IPR052374">
    <property type="entry name" value="SERAC1"/>
</dbReference>
<sequence>MVITAPFSEIAPGTGLSGDEKPIIDIVAVHGLNPFGGAAHSIRTWTKNGRLWLRDDLPNDMPNARVLLYKYDSVPVLASTKQRLTHEATELLNCIEVERDQALVNAHNNPQYNPIKDYTRGLAFFATPHGGGNETLVSYGAKCARVINFITNSH</sequence>
<gene>
    <name evidence="1" type="ORF">CCOS01_05293</name>
</gene>
<dbReference type="GeneID" id="85337020"/>
<evidence type="ECO:0000313" key="2">
    <source>
        <dbReference type="Proteomes" id="UP001240678"/>
    </source>
</evidence>
<dbReference type="PANTHER" id="PTHR48182">
    <property type="entry name" value="PROTEIN SERAC1"/>
    <property type="match status" value="1"/>
</dbReference>
<dbReference type="PANTHER" id="PTHR48182:SF3">
    <property type="entry name" value="DUF676 DOMAIN-CONTAINING PROTEIN"/>
    <property type="match status" value="1"/>
</dbReference>
<dbReference type="AlphaFoldDB" id="A0AAJ0E368"/>
<comment type="caution">
    <text evidence="1">The sequence shown here is derived from an EMBL/GenBank/DDBJ whole genome shotgun (WGS) entry which is preliminary data.</text>
</comment>
<keyword evidence="2" id="KW-1185">Reference proteome</keyword>
<dbReference type="RefSeq" id="XP_060315245.1">
    <property type="nucleotide sequence ID" value="XM_060453473.1"/>
</dbReference>
<reference evidence="1 2" key="1">
    <citation type="submission" date="2016-10" db="EMBL/GenBank/DDBJ databases">
        <title>The genome sequence of Colletotrichum fioriniae PJ7.</title>
        <authorList>
            <person name="Baroncelli R."/>
        </authorList>
    </citation>
    <scope>NUCLEOTIDE SEQUENCE [LARGE SCALE GENOMIC DNA]</scope>
    <source>
        <strain evidence="1 2">IMI 309622</strain>
    </source>
</reference>
<dbReference type="Proteomes" id="UP001240678">
    <property type="component" value="Unassembled WGS sequence"/>
</dbReference>
<organism evidence="1 2">
    <name type="scientific">Colletotrichum costaricense</name>
    <dbReference type="NCBI Taxonomy" id="1209916"/>
    <lineage>
        <taxon>Eukaryota</taxon>
        <taxon>Fungi</taxon>
        <taxon>Dikarya</taxon>
        <taxon>Ascomycota</taxon>
        <taxon>Pezizomycotina</taxon>
        <taxon>Sordariomycetes</taxon>
        <taxon>Hypocreomycetidae</taxon>
        <taxon>Glomerellales</taxon>
        <taxon>Glomerellaceae</taxon>
        <taxon>Colletotrichum</taxon>
        <taxon>Colletotrichum acutatum species complex</taxon>
    </lineage>
</organism>
<proteinExistence type="predicted"/>
<accession>A0AAJ0E368</accession>
<protein>
    <submittedName>
        <fullName evidence="1">Uncharacterized protein</fullName>
    </submittedName>
</protein>
<evidence type="ECO:0000313" key="1">
    <source>
        <dbReference type="EMBL" id="KAK1530190.1"/>
    </source>
</evidence>
<name>A0AAJ0E368_9PEZI</name>